<dbReference type="PANTHER" id="PTHR13258:SF0">
    <property type="entry name" value="SYNDETIN"/>
    <property type="match status" value="1"/>
</dbReference>
<gene>
    <name evidence="5" type="ORF">BSL78_25998</name>
</gene>
<evidence type="ECO:0000256" key="1">
    <source>
        <dbReference type="ARBA" id="ARBA00022448"/>
    </source>
</evidence>
<dbReference type="InterPro" id="IPR040047">
    <property type="entry name" value="VPS50"/>
</dbReference>
<dbReference type="OrthoDB" id="10263345at2759"/>
<evidence type="ECO:0000313" key="5">
    <source>
        <dbReference type="EMBL" id="PIK37174.1"/>
    </source>
</evidence>
<dbReference type="InterPro" id="IPR019515">
    <property type="entry name" value="VPS54_N"/>
</dbReference>
<dbReference type="GO" id="GO:1990745">
    <property type="term" value="C:EARP complex"/>
    <property type="evidence" value="ECO:0007669"/>
    <property type="project" value="InterPro"/>
</dbReference>
<sequence length="115" mass="13361">QQTDIRLREMLEEEDYPGAIQLCLECQNAAVTFRHYKCISELSSKLQDTLEMIEEQLDKALAKTCTNFDIIHYDKLQAAYKLLGKTETAMNSFICIFTSSIHKHRFPRLYSATYS</sequence>
<protein>
    <submittedName>
        <fullName evidence="5">Putative coiled-coil domain-containing protein</fullName>
    </submittedName>
</protein>
<reference evidence="5 6" key="1">
    <citation type="journal article" date="2017" name="PLoS Biol.">
        <title>The sea cucumber genome provides insights into morphological evolution and visceral regeneration.</title>
        <authorList>
            <person name="Zhang X."/>
            <person name="Sun L."/>
            <person name="Yuan J."/>
            <person name="Sun Y."/>
            <person name="Gao Y."/>
            <person name="Zhang L."/>
            <person name="Li S."/>
            <person name="Dai H."/>
            <person name="Hamel J.F."/>
            <person name="Liu C."/>
            <person name="Yu Y."/>
            <person name="Liu S."/>
            <person name="Lin W."/>
            <person name="Guo K."/>
            <person name="Jin S."/>
            <person name="Xu P."/>
            <person name="Storey K.B."/>
            <person name="Huan P."/>
            <person name="Zhang T."/>
            <person name="Zhou Y."/>
            <person name="Zhang J."/>
            <person name="Lin C."/>
            <person name="Li X."/>
            <person name="Xing L."/>
            <person name="Huo D."/>
            <person name="Sun M."/>
            <person name="Wang L."/>
            <person name="Mercier A."/>
            <person name="Li F."/>
            <person name="Yang H."/>
            <person name="Xiang J."/>
        </authorList>
    </citation>
    <scope>NUCLEOTIDE SEQUENCE [LARGE SCALE GENOMIC DNA]</scope>
    <source>
        <strain evidence="5">Shaxun</strain>
        <tissue evidence="5">Muscle</tissue>
    </source>
</reference>
<evidence type="ECO:0000259" key="4">
    <source>
        <dbReference type="Pfam" id="PF10475"/>
    </source>
</evidence>
<keyword evidence="2" id="KW-0653">Protein transport</keyword>
<dbReference type="GO" id="GO:0042147">
    <property type="term" value="P:retrograde transport, endosome to Golgi"/>
    <property type="evidence" value="ECO:0007669"/>
    <property type="project" value="InterPro"/>
</dbReference>
<dbReference type="GO" id="GO:0032456">
    <property type="term" value="P:endocytic recycling"/>
    <property type="evidence" value="ECO:0007669"/>
    <property type="project" value="InterPro"/>
</dbReference>
<organism evidence="5 6">
    <name type="scientific">Stichopus japonicus</name>
    <name type="common">Sea cucumber</name>
    <dbReference type="NCBI Taxonomy" id="307972"/>
    <lineage>
        <taxon>Eukaryota</taxon>
        <taxon>Metazoa</taxon>
        <taxon>Echinodermata</taxon>
        <taxon>Eleutherozoa</taxon>
        <taxon>Echinozoa</taxon>
        <taxon>Holothuroidea</taxon>
        <taxon>Aspidochirotacea</taxon>
        <taxon>Aspidochirotida</taxon>
        <taxon>Stichopodidae</taxon>
        <taxon>Apostichopus</taxon>
    </lineage>
</organism>
<dbReference type="GO" id="GO:0000149">
    <property type="term" value="F:SNARE binding"/>
    <property type="evidence" value="ECO:0007669"/>
    <property type="project" value="TreeGrafter"/>
</dbReference>
<evidence type="ECO:0000256" key="3">
    <source>
        <dbReference type="ARBA" id="ARBA00023054"/>
    </source>
</evidence>
<dbReference type="EMBL" id="MRZV01001544">
    <property type="protein sequence ID" value="PIK37174.1"/>
    <property type="molecule type" value="Genomic_DNA"/>
</dbReference>
<comment type="caution">
    <text evidence="5">The sequence shown here is derived from an EMBL/GenBank/DDBJ whole genome shotgun (WGS) entry which is preliminary data.</text>
</comment>
<dbReference type="GO" id="GO:0015031">
    <property type="term" value="P:protein transport"/>
    <property type="evidence" value="ECO:0007669"/>
    <property type="project" value="UniProtKB-KW"/>
</dbReference>
<proteinExistence type="predicted"/>
<name>A0A2G8JN30_STIJA</name>
<accession>A0A2G8JN30</accession>
<keyword evidence="6" id="KW-1185">Reference proteome</keyword>
<feature type="non-terminal residue" evidence="5">
    <location>
        <position position="1"/>
    </location>
</feature>
<dbReference type="AlphaFoldDB" id="A0A2G8JN30"/>
<evidence type="ECO:0000313" key="6">
    <source>
        <dbReference type="Proteomes" id="UP000230750"/>
    </source>
</evidence>
<dbReference type="PANTHER" id="PTHR13258">
    <property type="entry name" value="SYNDETIN"/>
    <property type="match status" value="1"/>
</dbReference>
<dbReference type="Proteomes" id="UP000230750">
    <property type="component" value="Unassembled WGS sequence"/>
</dbReference>
<feature type="domain" description="Vacuolar protein sorting-associated protein 54 N-terminal" evidence="4">
    <location>
        <begin position="1"/>
        <end position="106"/>
    </location>
</feature>
<dbReference type="GO" id="GO:0005829">
    <property type="term" value="C:cytosol"/>
    <property type="evidence" value="ECO:0007669"/>
    <property type="project" value="GOC"/>
</dbReference>
<evidence type="ECO:0000256" key="2">
    <source>
        <dbReference type="ARBA" id="ARBA00022927"/>
    </source>
</evidence>
<keyword evidence="1" id="KW-0813">Transport</keyword>
<keyword evidence="3" id="KW-0175">Coiled coil</keyword>
<dbReference type="STRING" id="307972.A0A2G8JN30"/>
<dbReference type="Pfam" id="PF10475">
    <property type="entry name" value="Vps54_N"/>
    <property type="match status" value="1"/>
</dbReference>